<gene>
    <name evidence="3" type="ORF">B1168A08.8</name>
    <name evidence="2" type="ORF">OSJNBb0064I19.20</name>
</gene>
<evidence type="ECO:0000313" key="2">
    <source>
        <dbReference type="EMBL" id="BAD10242.1"/>
    </source>
</evidence>
<protein>
    <submittedName>
        <fullName evidence="3">Uncharacterized protein</fullName>
    </submittedName>
</protein>
<reference evidence="4" key="4">
    <citation type="journal article" date="2008" name="Nucleic Acids Res.">
        <title>The rice annotation project database (RAP-DB): 2008 update.</title>
        <authorList>
            <consortium name="The rice annotation project (RAP)"/>
        </authorList>
    </citation>
    <scope>GENOME REANNOTATION</scope>
    <source>
        <strain evidence="4">cv. Nipponbare</strain>
    </source>
</reference>
<organism evidence="3 4">
    <name type="scientific">Oryza sativa subsp. japonica</name>
    <name type="common">Rice</name>
    <dbReference type="NCBI Taxonomy" id="39947"/>
    <lineage>
        <taxon>Eukaryota</taxon>
        <taxon>Viridiplantae</taxon>
        <taxon>Streptophyta</taxon>
        <taxon>Embryophyta</taxon>
        <taxon>Tracheophyta</taxon>
        <taxon>Spermatophyta</taxon>
        <taxon>Magnoliopsida</taxon>
        <taxon>Liliopsida</taxon>
        <taxon>Poales</taxon>
        <taxon>Poaceae</taxon>
        <taxon>BOP clade</taxon>
        <taxon>Oryzoideae</taxon>
        <taxon>Oryzeae</taxon>
        <taxon>Oryzinae</taxon>
        <taxon>Oryza</taxon>
        <taxon>Oryza sativa</taxon>
    </lineage>
</organism>
<feature type="region of interest" description="Disordered" evidence="1">
    <location>
        <begin position="1"/>
        <end position="29"/>
    </location>
</feature>
<proteinExistence type="predicted"/>
<dbReference type="AlphaFoldDB" id="Q6YVR8"/>
<reference evidence="2" key="1">
    <citation type="submission" date="2002-05" db="EMBL/GenBank/DDBJ databases">
        <title>Oryza sativa nipponbare(GA3) genomic DNA, chromosome 8, BAC clone:OSJNBb0064I19.</title>
        <authorList>
            <person name="Sasaki T."/>
            <person name="Matsumoto T."/>
            <person name="Katayose Y."/>
        </authorList>
    </citation>
    <scope>NUCLEOTIDE SEQUENCE</scope>
</reference>
<evidence type="ECO:0000313" key="4">
    <source>
        <dbReference type="Proteomes" id="UP000000763"/>
    </source>
</evidence>
<dbReference type="EMBL" id="AP005254">
    <property type="protein sequence ID" value="BAD10242.1"/>
    <property type="molecule type" value="Genomic_DNA"/>
</dbReference>
<reference evidence="3" key="2">
    <citation type="submission" date="2002-10" db="EMBL/GenBank/DDBJ databases">
        <title>Oryza sativa nipponbare(GA3) genomic DNA, chromosome 8, BAC clone:B1168A08.</title>
        <authorList>
            <person name="Sasaki T."/>
            <person name="Matsumoto T."/>
            <person name="Katayose Y."/>
        </authorList>
    </citation>
    <scope>NUCLEOTIDE SEQUENCE</scope>
</reference>
<feature type="region of interest" description="Disordered" evidence="1">
    <location>
        <begin position="41"/>
        <end position="73"/>
    </location>
</feature>
<sequence>MDEASTSRSADGCSIAKGSRPPLGHRRRRRRAIVRITAFHRDQLPSPPPLPARRHTGEGANTTNAVRSAAGGR</sequence>
<dbReference type="EMBL" id="AP005816">
    <property type="protein sequence ID" value="BAD10658.1"/>
    <property type="molecule type" value="Genomic_DNA"/>
</dbReference>
<reference evidence="4" key="3">
    <citation type="journal article" date="2005" name="Nature">
        <title>The map-based sequence of the rice genome.</title>
        <authorList>
            <consortium name="International rice genome sequencing project (IRGSP)"/>
            <person name="Matsumoto T."/>
            <person name="Wu J."/>
            <person name="Kanamori H."/>
            <person name="Katayose Y."/>
            <person name="Fujisawa M."/>
            <person name="Namiki N."/>
            <person name="Mizuno H."/>
            <person name="Yamamoto K."/>
            <person name="Antonio B.A."/>
            <person name="Baba T."/>
            <person name="Sakata K."/>
            <person name="Nagamura Y."/>
            <person name="Aoki H."/>
            <person name="Arikawa K."/>
            <person name="Arita K."/>
            <person name="Bito T."/>
            <person name="Chiden Y."/>
            <person name="Fujitsuka N."/>
            <person name="Fukunaka R."/>
            <person name="Hamada M."/>
            <person name="Harada C."/>
            <person name="Hayashi A."/>
            <person name="Hijishita S."/>
            <person name="Honda M."/>
            <person name="Hosokawa S."/>
            <person name="Ichikawa Y."/>
            <person name="Idonuma A."/>
            <person name="Iijima M."/>
            <person name="Ikeda M."/>
            <person name="Ikeno M."/>
            <person name="Ito K."/>
            <person name="Ito S."/>
            <person name="Ito T."/>
            <person name="Ito Y."/>
            <person name="Ito Y."/>
            <person name="Iwabuchi A."/>
            <person name="Kamiya K."/>
            <person name="Karasawa W."/>
            <person name="Kurita K."/>
            <person name="Katagiri S."/>
            <person name="Kikuta A."/>
            <person name="Kobayashi H."/>
            <person name="Kobayashi N."/>
            <person name="Machita K."/>
            <person name="Maehara T."/>
            <person name="Masukawa M."/>
            <person name="Mizubayashi T."/>
            <person name="Mukai Y."/>
            <person name="Nagasaki H."/>
            <person name="Nagata Y."/>
            <person name="Naito S."/>
            <person name="Nakashima M."/>
            <person name="Nakama Y."/>
            <person name="Nakamichi Y."/>
            <person name="Nakamura M."/>
            <person name="Meguro A."/>
            <person name="Negishi M."/>
            <person name="Ohta I."/>
            <person name="Ohta T."/>
            <person name="Okamoto M."/>
            <person name="Ono N."/>
            <person name="Saji S."/>
            <person name="Sakaguchi M."/>
            <person name="Sakai K."/>
            <person name="Shibata M."/>
            <person name="Shimokawa T."/>
            <person name="Song J."/>
            <person name="Takazaki Y."/>
            <person name="Terasawa K."/>
            <person name="Tsugane M."/>
            <person name="Tsuji K."/>
            <person name="Ueda S."/>
            <person name="Waki K."/>
            <person name="Yamagata H."/>
            <person name="Yamamoto M."/>
            <person name="Yamamoto S."/>
            <person name="Yamane H."/>
            <person name="Yoshiki S."/>
            <person name="Yoshihara R."/>
            <person name="Yukawa K."/>
            <person name="Zhong H."/>
            <person name="Yano M."/>
            <person name="Yuan Q."/>
            <person name="Ouyang S."/>
            <person name="Liu J."/>
            <person name="Jones K.M."/>
            <person name="Gansberger K."/>
            <person name="Moffat K."/>
            <person name="Hill J."/>
            <person name="Bera J."/>
            <person name="Fadrosh D."/>
            <person name="Jin S."/>
            <person name="Johri S."/>
            <person name="Kim M."/>
            <person name="Overton L."/>
            <person name="Reardon M."/>
            <person name="Tsitrin T."/>
            <person name="Vuong H."/>
            <person name="Weaver B."/>
            <person name="Ciecko A."/>
            <person name="Tallon L."/>
            <person name="Jackson J."/>
            <person name="Pai G."/>
            <person name="Aken S.V."/>
            <person name="Utterback T."/>
            <person name="Reidmuller S."/>
            <person name="Feldblyum T."/>
            <person name="Hsiao J."/>
            <person name="Zismann V."/>
            <person name="Iobst S."/>
            <person name="de Vazeille A.R."/>
            <person name="Buell C.R."/>
            <person name="Ying K."/>
            <person name="Li Y."/>
            <person name="Lu T."/>
            <person name="Huang Y."/>
            <person name="Zhao Q."/>
            <person name="Feng Q."/>
            <person name="Zhang L."/>
            <person name="Zhu J."/>
            <person name="Weng Q."/>
            <person name="Mu J."/>
            <person name="Lu Y."/>
            <person name="Fan D."/>
            <person name="Liu Y."/>
            <person name="Guan J."/>
            <person name="Zhang Y."/>
            <person name="Yu S."/>
            <person name="Liu X."/>
            <person name="Zhang Y."/>
            <person name="Hong G."/>
            <person name="Han B."/>
            <person name="Choisne N."/>
            <person name="Demange N."/>
            <person name="Orjeda G."/>
            <person name="Samain S."/>
            <person name="Cattolico L."/>
            <person name="Pelletier E."/>
            <person name="Couloux A."/>
            <person name="Segurens B."/>
            <person name="Wincker P."/>
            <person name="D'Hont A."/>
            <person name="Scarpelli C."/>
            <person name="Weissenbach J."/>
            <person name="Salanoubat M."/>
            <person name="Quetier F."/>
            <person name="Yu Y."/>
            <person name="Kim H.R."/>
            <person name="Rambo T."/>
            <person name="Currie J."/>
            <person name="Collura K."/>
            <person name="Luo M."/>
            <person name="Yang T."/>
            <person name="Ammiraju J.S.S."/>
            <person name="Engler F."/>
            <person name="Soderlund C."/>
            <person name="Wing R.A."/>
            <person name="Palmer L.E."/>
            <person name="de la Bastide M."/>
            <person name="Spiegel L."/>
            <person name="Nascimento L."/>
            <person name="Zutavern T."/>
            <person name="O'Shaughnessy A."/>
            <person name="Dike S."/>
            <person name="Dedhia N."/>
            <person name="Preston R."/>
            <person name="Balija V."/>
            <person name="McCombie W.R."/>
            <person name="Chow T."/>
            <person name="Chen H."/>
            <person name="Chung M."/>
            <person name="Chen C."/>
            <person name="Shaw J."/>
            <person name="Wu H."/>
            <person name="Hsiao K."/>
            <person name="Chao Y."/>
            <person name="Chu M."/>
            <person name="Cheng C."/>
            <person name="Hour A."/>
            <person name="Lee P."/>
            <person name="Lin S."/>
            <person name="Lin Y."/>
            <person name="Liou J."/>
            <person name="Liu S."/>
            <person name="Hsing Y."/>
            <person name="Raghuvanshi S."/>
            <person name="Mohanty A."/>
            <person name="Bharti A.K."/>
            <person name="Gaur A."/>
            <person name="Gupta V."/>
            <person name="Kumar D."/>
            <person name="Ravi V."/>
            <person name="Vij S."/>
            <person name="Kapur A."/>
            <person name="Khurana P."/>
            <person name="Khurana P."/>
            <person name="Khurana J.P."/>
            <person name="Tyagi A.K."/>
            <person name="Gaikwad K."/>
            <person name="Singh A."/>
            <person name="Dalal V."/>
            <person name="Srivastava S."/>
            <person name="Dixit A."/>
            <person name="Pal A.K."/>
            <person name="Ghazi I.A."/>
            <person name="Yadav M."/>
            <person name="Pandit A."/>
            <person name="Bhargava A."/>
            <person name="Sureshbabu K."/>
            <person name="Batra K."/>
            <person name="Sharma T.R."/>
            <person name="Mohapatra T."/>
            <person name="Singh N.K."/>
            <person name="Messing J."/>
            <person name="Nelson A.B."/>
            <person name="Fuks G."/>
            <person name="Kavchok S."/>
            <person name="Keizer G."/>
            <person name="Linton E."/>
            <person name="Llaca V."/>
            <person name="Song R."/>
            <person name="Tanyolac B."/>
            <person name="Young S."/>
            <person name="Ho-Il K."/>
            <person name="Hahn J.H."/>
            <person name="Sangsakoo G."/>
            <person name="Vanavichit A."/>
            <person name="de Mattos Luiz.A.T."/>
            <person name="Zimmer P.D."/>
            <person name="Malone G."/>
            <person name="Dellagostin O."/>
            <person name="de Oliveira A.C."/>
            <person name="Bevan M."/>
            <person name="Bancroft I."/>
            <person name="Minx P."/>
            <person name="Cordum H."/>
            <person name="Wilson R."/>
            <person name="Cheng Z."/>
            <person name="Jin W."/>
            <person name="Jiang J."/>
            <person name="Leong S.A."/>
            <person name="Iwama H."/>
            <person name="Gojobori T."/>
            <person name="Itoh T."/>
            <person name="Niimura Y."/>
            <person name="Fujii Y."/>
            <person name="Habara T."/>
            <person name="Sakai H."/>
            <person name="Sato Y."/>
            <person name="Wilson G."/>
            <person name="Kumar K."/>
            <person name="McCouch S."/>
            <person name="Juretic N."/>
            <person name="Hoen D."/>
            <person name="Wright S."/>
            <person name="Bruskiewich R."/>
            <person name="Bureau T."/>
            <person name="Miyao A."/>
            <person name="Hirochika H."/>
            <person name="Nishikawa T."/>
            <person name="Kadowaki K."/>
            <person name="Sugiura M."/>
            <person name="Burr B."/>
            <person name="Sasaki T."/>
        </authorList>
    </citation>
    <scope>NUCLEOTIDE SEQUENCE [LARGE SCALE GENOMIC DNA]</scope>
    <source>
        <strain evidence="4">cv. Nipponbare</strain>
    </source>
</reference>
<evidence type="ECO:0000256" key="1">
    <source>
        <dbReference type="SAM" id="MobiDB-lite"/>
    </source>
</evidence>
<evidence type="ECO:0000313" key="3">
    <source>
        <dbReference type="EMBL" id="BAD10658.1"/>
    </source>
</evidence>
<dbReference type="Proteomes" id="UP000000763">
    <property type="component" value="Chromosome 8"/>
</dbReference>
<name>Q6YVR8_ORYSJ</name>
<accession>Q6YVR8</accession>